<keyword evidence="1" id="KW-0472">Membrane</keyword>
<dbReference type="Proteomes" id="UP000295083">
    <property type="component" value="Unassembled WGS sequence"/>
</dbReference>
<dbReference type="PANTHER" id="PTHR13847">
    <property type="entry name" value="SARCOSINE DEHYDROGENASE-RELATED"/>
    <property type="match status" value="1"/>
</dbReference>
<dbReference type="Pfam" id="PF01266">
    <property type="entry name" value="DAO"/>
    <property type="match status" value="1"/>
</dbReference>
<evidence type="ECO:0000256" key="1">
    <source>
        <dbReference type="SAM" id="Phobius"/>
    </source>
</evidence>
<protein>
    <submittedName>
        <fullName evidence="3">Putative Rieske 2Fe-2S iron-sulfur protein YhfW</fullName>
    </submittedName>
</protein>
<proteinExistence type="predicted"/>
<dbReference type="InterPro" id="IPR006076">
    <property type="entry name" value="FAD-dep_OxRdtase"/>
</dbReference>
<dbReference type="Gene3D" id="3.50.50.60">
    <property type="entry name" value="FAD/NAD(P)-binding domain"/>
    <property type="match status" value="1"/>
</dbReference>
<keyword evidence="4" id="KW-1185">Reference proteome</keyword>
<organism evidence="3 4">
    <name type="scientific">Colletotrichum spinosum</name>
    <dbReference type="NCBI Taxonomy" id="1347390"/>
    <lineage>
        <taxon>Eukaryota</taxon>
        <taxon>Fungi</taxon>
        <taxon>Dikarya</taxon>
        <taxon>Ascomycota</taxon>
        <taxon>Pezizomycotina</taxon>
        <taxon>Sordariomycetes</taxon>
        <taxon>Hypocreomycetidae</taxon>
        <taxon>Glomerellales</taxon>
        <taxon>Glomerellaceae</taxon>
        <taxon>Colletotrichum</taxon>
        <taxon>Colletotrichum orbiculare species complex</taxon>
    </lineage>
</organism>
<evidence type="ECO:0000313" key="3">
    <source>
        <dbReference type="EMBL" id="TDZ27317.1"/>
    </source>
</evidence>
<gene>
    <name evidence="3" type="primary">yhfW</name>
    <name evidence="3" type="ORF">C8035_v010412</name>
</gene>
<dbReference type="AlphaFoldDB" id="A0A4R8PP55"/>
<comment type="caution">
    <text evidence="3">The sequence shown here is derived from an EMBL/GenBank/DDBJ whole genome shotgun (WGS) entry which is preliminary data.</text>
</comment>
<reference evidence="3 4" key="1">
    <citation type="submission" date="2018-11" db="EMBL/GenBank/DDBJ databases">
        <title>Genome sequence and assembly of Colletotrichum spinosum.</title>
        <authorList>
            <person name="Gan P."/>
            <person name="Shirasu K."/>
        </authorList>
    </citation>
    <scope>NUCLEOTIDE SEQUENCE [LARGE SCALE GENOMIC DNA]</scope>
    <source>
        <strain evidence="3 4">CBS 515.97</strain>
    </source>
</reference>
<keyword evidence="1" id="KW-1133">Transmembrane helix</keyword>
<dbReference type="PANTHER" id="PTHR13847:SF281">
    <property type="entry name" value="FAD DEPENDENT OXIDOREDUCTASE DOMAIN-CONTAINING PROTEIN"/>
    <property type="match status" value="1"/>
</dbReference>
<name>A0A4R8PP55_9PEZI</name>
<keyword evidence="1" id="KW-0812">Transmembrane</keyword>
<dbReference type="GO" id="GO:0005737">
    <property type="term" value="C:cytoplasm"/>
    <property type="evidence" value="ECO:0007669"/>
    <property type="project" value="TreeGrafter"/>
</dbReference>
<evidence type="ECO:0000259" key="2">
    <source>
        <dbReference type="Pfam" id="PF01266"/>
    </source>
</evidence>
<dbReference type="InterPro" id="IPR036188">
    <property type="entry name" value="FAD/NAD-bd_sf"/>
</dbReference>
<sequence length="640" mass="70971">MSISNAAGRFEQQFEATSGATDAVWVHNDKYANRPGPDVKALTGDIEADVCIVGSGIAGVSIAYELVTRGKQVVLLEAREILSGETGRTSGHLSNALDDGYLEIQKKHGKNGAKAAAESHTWALNYVGEVARKLGIDCEYRNLPGYTVSQYVRNDPKHAEDVEEIKKEAQFARELGIDVDFEEGLQVKGWSSEPGRPDQRDGAVWRNQATFHPTKYVIGVLRFLLQQPNFKCFARTRVMSVEEPGIEILGMGNKHVEVKTQHGHTVTCDHAVEATNIPLQKLSIVAEMEYNRTYCIAIRIPKGSVEDCLIYDTAEEYKYVKITEGDSKDDYMIVGGMDHKVGQEDTSGRFEELETWARERFPQSGAVDYKWSGRVFEPVDYVAFIGLNQARKRTYVVTGDSGNGLTHGVIAGRLIADEIEGQKNSWADLYCPKRKLSIAASAVTMLTHDIQINSQYKRFLQSDITDIEDLVPGTGGVLNPKTSKPIAVYKDENGKVSKVSALCPHMKGVDQGQLFNNLILLRRDRKCHLGDYPYWGNKIEELITILDNPPSGLRQFLPHPDRTNLLESANFWIAAFVALLAVISFVFGLIAVVYAKESLEVSKDSLRLTELQYQLSLAQACSNPDEAALLPSFCSGRSKV</sequence>
<accession>A0A4R8PP55</accession>
<dbReference type="Gene3D" id="3.30.9.10">
    <property type="entry name" value="D-Amino Acid Oxidase, subunit A, domain 2"/>
    <property type="match status" value="1"/>
</dbReference>
<dbReference type="SUPFAM" id="SSF51905">
    <property type="entry name" value="FAD/NAD(P)-binding domain"/>
    <property type="match status" value="1"/>
</dbReference>
<feature type="domain" description="FAD dependent oxidoreductase" evidence="2">
    <location>
        <begin position="49"/>
        <end position="417"/>
    </location>
</feature>
<dbReference type="EMBL" id="QAPG01003791">
    <property type="protein sequence ID" value="TDZ27317.1"/>
    <property type="molecule type" value="Genomic_DNA"/>
</dbReference>
<feature type="transmembrane region" description="Helical" evidence="1">
    <location>
        <begin position="571"/>
        <end position="595"/>
    </location>
</feature>
<evidence type="ECO:0000313" key="4">
    <source>
        <dbReference type="Proteomes" id="UP000295083"/>
    </source>
</evidence>